<dbReference type="InParanoid" id="A0A1B7N5B6"/>
<reference evidence="2 3" key="1">
    <citation type="submission" date="2016-06" db="EMBL/GenBank/DDBJ databases">
        <title>Comparative genomics of the ectomycorrhizal sister species Rhizopogon vinicolor and Rhizopogon vesiculosus (Basidiomycota: Boletales) reveals a divergence of the mating type B locus.</title>
        <authorList>
            <consortium name="DOE Joint Genome Institute"/>
            <person name="Mujic A.B."/>
            <person name="Kuo A."/>
            <person name="Tritt A."/>
            <person name="Lipzen A."/>
            <person name="Chen C."/>
            <person name="Johnson J."/>
            <person name="Sharma A."/>
            <person name="Barry K."/>
            <person name="Grigoriev I.V."/>
            <person name="Spatafora J.W."/>
        </authorList>
    </citation>
    <scope>NUCLEOTIDE SEQUENCE [LARGE SCALE GENOMIC DNA]</scope>
    <source>
        <strain evidence="2 3">AM-OR11-026</strain>
    </source>
</reference>
<feature type="compositionally biased region" description="Basic and acidic residues" evidence="1">
    <location>
        <begin position="50"/>
        <end position="61"/>
    </location>
</feature>
<dbReference type="Proteomes" id="UP000092154">
    <property type="component" value="Unassembled WGS sequence"/>
</dbReference>
<evidence type="ECO:0000313" key="3">
    <source>
        <dbReference type="Proteomes" id="UP000092154"/>
    </source>
</evidence>
<dbReference type="EMBL" id="KV448226">
    <property type="protein sequence ID" value="OAX40049.1"/>
    <property type="molecule type" value="Genomic_DNA"/>
</dbReference>
<proteinExistence type="predicted"/>
<name>A0A1B7N5B6_9AGAM</name>
<keyword evidence="3" id="KW-1185">Reference proteome</keyword>
<dbReference type="OrthoDB" id="3242721at2759"/>
<evidence type="ECO:0000256" key="1">
    <source>
        <dbReference type="SAM" id="MobiDB-lite"/>
    </source>
</evidence>
<feature type="region of interest" description="Disordered" evidence="1">
    <location>
        <begin position="50"/>
        <end position="84"/>
    </location>
</feature>
<organism evidence="2 3">
    <name type="scientific">Rhizopogon vinicolor AM-OR11-026</name>
    <dbReference type="NCBI Taxonomy" id="1314800"/>
    <lineage>
        <taxon>Eukaryota</taxon>
        <taxon>Fungi</taxon>
        <taxon>Dikarya</taxon>
        <taxon>Basidiomycota</taxon>
        <taxon>Agaricomycotina</taxon>
        <taxon>Agaricomycetes</taxon>
        <taxon>Agaricomycetidae</taxon>
        <taxon>Boletales</taxon>
        <taxon>Suillineae</taxon>
        <taxon>Rhizopogonaceae</taxon>
        <taxon>Rhizopogon</taxon>
    </lineage>
</organism>
<evidence type="ECO:0000313" key="2">
    <source>
        <dbReference type="EMBL" id="OAX40049.1"/>
    </source>
</evidence>
<dbReference type="AlphaFoldDB" id="A0A1B7N5B6"/>
<sequence length="241" mass="26775">MNLNVNDNPLLVAPRPVRVTSAYPHFARSTHFKLVASPVELSDHVKLSDDTEHIDDHKQPPRVDSSLSSDKDIPSPRASPRSTLPSEALEEFLSICMGWKCPSSPVLRPRRNGAVSLPTFGLPYRSRSKLDFIHAKGDLSSIALIEENEQGPRSPQTLHERDELENLEIQDLDTQRWHIAHSLSSPISRARNPFLRHPSYDIALSGINFSQPSPPIISATPMSPAAVPLPIPTPDELIKVY</sequence>
<gene>
    <name evidence="2" type="ORF">K503DRAFT_688411</name>
</gene>
<protein>
    <submittedName>
        <fullName evidence="2">Uncharacterized protein</fullName>
    </submittedName>
</protein>
<accession>A0A1B7N5B6</accession>